<feature type="chain" id="PRO_5008395818" description="DUF1311 domain-containing protein" evidence="1">
    <location>
        <begin position="19"/>
        <end position="125"/>
    </location>
</feature>
<comment type="caution">
    <text evidence="2">The sequence shown here is derived from an EMBL/GenBank/DDBJ whole genome shotgun (WGS) entry which is preliminary data.</text>
</comment>
<evidence type="ECO:0000313" key="2">
    <source>
        <dbReference type="EMBL" id="OAM18271.1"/>
    </source>
</evidence>
<sequence length="125" mass="14655">MRKIFCLLSLLAASTAYAESTELNQCTYTIIDFARISLFTDYCSDNEFNSNIPQPNLNRHLQEALRCSTLIQEHYPDKAQEIETMAKLVTWRHVSAINRFQNDPQQMQVYCKLQNHLVLELLHKY</sequence>
<dbReference type="AlphaFoldDB" id="A0A1A9RIC3"/>
<evidence type="ECO:0008006" key="4">
    <source>
        <dbReference type="Google" id="ProtNLM"/>
    </source>
</evidence>
<protein>
    <recommendedName>
        <fullName evidence="4">DUF1311 domain-containing protein</fullName>
    </recommendedName>
</protein>
<gene>
    <name evidence="2" type="ORF">A7P85_00910</name>
</gene>
<name>A0A1A9RIC3_EIKCO</name>
<evidence type="ECO:0000256" key="1">
    <source>
        <dbReference type="SAM" id="SignalP"/>
    </source>
</evidence>
<proteinExistence type="predicted"/>
<reference evidence="3" key="1">
    <citation type="submission" date="2016-05" db="EMBL/GenBank/DDBJ databases">
        <title>Draft genome of Corynebacterium afermentans subsp. afermentans LCDC 88199T.</title>
        <authorList>
            <person name="Bernier A.-M."/>
            <person name="Bernard K."/>
        </authorList>
    </citation>
    <scope>NUCLEOTIDE SEQUENCE [LARGE SCALE GENOMIC DNA]</scope>
    <source>
        <strain evidence="3">NML01-0328</strain>
    </source>
</reference>
<keyword evidence="1" id="KW-0732">Signal</keyword>
<dbReference type="EMBL" id="LXSF01000001">
    <property type="protein sequence ID" value="OAM18271.1"/>
    <property type="molecule type" value="Genomic_DNA"/>
</dbReference>
<evidence type="ECO:0000313" key="3">
    <source>
        <dbReference type="Proteomes" id="UP000078003"/>
    </source>
</evidence>
<dbReference type="RefSeq" id="WP_064083485.1">
    <property type="nucleotide sequence ID" value="NZ_LXSF01000001.1"/>
</dbReference>
<organism evidence="2 3">
    <name type="scientific">Eikenella corrodens</name>
    <dbReference type="NCBI Taxonomy" id="539"/>
    <lineage>
        <taxon>Bacteria</taxon>
        <taxon>Pseudomonadati</taxon>
        <taxon>Pseudomonadota</taxon>
        <taxon>Betaproteobacteria</taxon>
        <taxon>Neisseriales</taxon>
        <taxon>Neisseriaceae</taxon>
        <taxon>Eikenella</taxon>
    </lineage>
</organism>
<dbReference type="Proteomes" id="UP000078003">
    <property type="component" value="Unassembled WGS sequence"/>
</dbReference>
<feature type="signal peptide" evidence="1">
    <location>
        <begin position="1"/>
        <end position="18"/>
    </location>
</feature>
<accession>A0A1A9RIC3</accession>